<dbReference type="Pfam" id="PF08352">
    <property type="entry name" value="oligo_HPY"/>
    <property type="match status" value="2"/>
</dbReference>
<name>A0A5C6RT98_9BACT</name>
<dbReference type="InterPro" id="IPR003593">
    <property type="entry name" value="AAA+_ATPase"/>
</dbReference>
<proteinExistence type="inferred from homology"/>
<dbReference type="PROSITE" id="PS00211">
    <property type="entry name" value="ABC_TRANSPORTER_1"/>
    <property type="match status" value="2"/>
</dbReference>
<dbReference type="InterPro" id="IPR003439">
    <property type="entry name" value="ABC_transporter-like_ATP-bd"/>
</dbReference>
<dbReference type="NCBIfam" id="NF007739">
    <property type="entry name" value="PRK10419.1"/>
    <property type="match status" value="2"/>
</dbReference>
<keyword evidence="3" id="KW-0547">Nucleotide-binding</keyword>
<dbReference type="PROSITE" id="PS50893">
    <property type="entry name" value="ABC_TRANSPORTER_2"/>
    <property type="match status" value="2"/>
</dbReference>
<dbReference type="RefSeq" id="WP_147166647.1">
    <property type="nucleotide sequence ID" value="NZ_VOOR01000010.1"/>
</dbReference>
<dbReference type="GO" id="GO:0015833">
    <property type="term" value="P:peptide transport"/>
    <property type="evidence" value="ECO:0007669"/>
    <property type="project" value="InterPro"/>
</dbReference>
<sequence>MEERLLTVNQLETTFLSEQAAVNAVRGVSFFLNRGETLGIVGESGSGKSVTALSLMRLIPQPGQITGGEVLYHKAGQEHPVDLLQLPRKEMRSYRGKELAMIFQEPMSSLNPVYRCGDQVIEGMVHHLGLSKAEAKTRAMELLEEVQLPDPKRIFKAYPHQLSGGQKQRVMIAMAMSCGPGVLIADEPTTALDVTVQKAILELMQRLKVAKKASVIFISHDLGVVAEIADRVMVMYKGEIVEQGPVDELFRAPKHPYTKSLLACRPPLNYRVRRLPVVADFIGAQTTADGTVAVVAKDTDMGQLLKGARITAAEQRRREKGLSSRPPILEVEGLKTWFPAGRTFWGQPKSYIKAVDGVSFQVRPGETLGLVGESGCGKTTLGRSLLGLAPVREGSIRYKGQELVGRHPDDWKALRQEMQIIFQDPYASLNPRMTIGRAIMEPMEVHGLYGNNVERRDRALHLLETVSLEPSHFQRYPHEFSGGQRQRIAIARALALSPRFIICDESVSALDVSVQAQVLNLLMDLRERYKFTYIFISHDLSVVKFMSDRMIVMNQGKIVEEGLSDELYNAPKADYTRMLINAIPQGILQA</sequence>
<dbReference type="InterPro" id="IPR017871">
    <property type="entry name" value="ABC_transporter-like_CS"/>
</dbReference>
<comment type="similarity">
    <text evidence="1">Belongs to the ABC transporter superfamily.</text>
</comment>
<dbReference type="CDD" id="cd03257">
    <property type="entry name" value="ABC_NikE_OppD_transporters"/>
    <property type="match status" value="2"/>
</dbReference>
<evidence type="ECO:0000256" key="1">
    <source>
        <dbReference type="ARBA" id="ARBA00005417"/>
    </source>
</evidence>
<dbReference type="PANTHER" id="PTHR43776">
    <property type="entry name" value="TRANSPORT ATP-BINDING PROTEIN"/>
    <property type="match status" value="1"/>
</dbReference>
<evidence type="ECO:0000313" key="6">
    <source>
        <dbReference type="EMBL" id="TXB64880.1"/>
    </source>
</evidence>
<dbReference type="Proteomes" id="UP000321580">
    <property type="component" value="Unassembled WGS sequence"/>
</dbReference>
<evidence type="ECO:0000313" key="7">
    <source>
        <dbReference type="Proteomes" id="UP000321580"/>
    </source>
</evidence>
<keyword evidence="7" id="KW-1185">Reference proteome</keyword>
<dbReference type="AlphaFoldDB" id="A0A5C6RT98"/>
<dbReference type="SMART" id="SM00382">
    <property type="entry name" value="AAA"/>
    <property type="match status" value="2"/>
</dbReference>
<feature type="domain" description="ABC transporter" evidence="5">
    <location>
        <begin position="329"/>
        <end position="580"/>
    </location>
</feature>
<dbReference type="GO" id="GO:0055085">
    <property type="term" value="P:transmembrane transport"/>
    <property type="evidence" value="ECO:0007669"/>
    <property type="project" value="UniProtKB-ARBA"/>
</dbReference>
<dbReference type="PANTHER" id="PTHR43776:SF7">
    <property type="entry name" value="D,D-DIPEPTIDE TRANSPORT ATP-BINDING PROTEIN DDPF-RELATED"/>
    <property type="match status" value="1"/>
</dbReference>
<dbReference type="OrthoDB" id="1115710at2"/>
<evidence type="ECO:0000259" key="5">
    <source>
        <dbReference type="PROSITE" id="PS50893"/>
    </source>
</evidence>
<dbReference type="Pfam" id="PF00005">
    <property type="entry name" value="ABC_tran"/>
    <property type="match status" value="2"/>
</dbReference>
<dbReference type="SUPFAM" id="SSF52540">
    <property type="entry name" value="P-loop containing nucleoside triphosphate hydrolases"/>
    <property type="match status" value="2"/>
</dbReference>
<dbReference type="NCBIfam" id="NF008453">
    <property type="entry name" value="PRK11308.1"/>
    <property type="match status" value="2"/>
</dbReference>
<keyword evidence="2" id="KW-0813">Transport</keyword>
<dbReference type="InterPro" id="IPR027417">
    <property type="entry name" value="P-loop_NTPase"/>
</dbReference>
<organism evidence="6 7">
    <name type="scientific">Phaeodactylibacter luteus</name>
    <dbReference type="NCBI Taxonomy" id="1564516"/>
    <lineage>
        <taxon>Bacteria</taxon>
        <taxon>Pseudomonadati</taxon>
        <taxon>Bacteroidota</taxon>
        <taxon>Saprospiria</taxon>
        <taxon>Saprospirales</taxon>
        <taxon>Haliscomenobacteraceae</taxon>
        <taxon>Phaeodactylibacter</taxon>
    </lineage>
</organism>
<dbReference type="InterPro" id="IPR013563">
    <property type="entry name" value="Oligopep_ABC_C"/>
</dbReference>
<dbReference type="GO" id="GO:0005524">
    <property type="term" value="F:ATP binding"/>
    <property type="evidence" value="ECO:0007669"/>
    <property type="project" value="UniProtKB-KW"/>
</dbReference>
<dbReference type="Gene3D" id="3.40.50.300">
    <property type="entry name" value="P-loop containing nucleotide triphosphate hydrolases"/>
    <property type="match status" value="2"/>
</dbReference>
<comment type="caution">
    <text evidence="6">The sequence shown here is derived from an EMBL/GenBank/DDBJ whole genome shotgun (WGS) entry which is preliminary data.</text>
</comment>
<evidence type="ECO:0000256" key="4">
    <source>
        <dbReference type="ARBA" id="ARBA00022840"/>
    </source>
</evidence>
<dbReference type="FunFam" id="3.40.50.300:FF:000016">
    <property type="entry name" value="Oligopeptide ABC transporter ATP-binding component"/>
    <property type="match status" value="2"/>
</dbReference>
<gene>
    <name evidence="6" type="ORF">FRY97_06540</name>
</gene>
<accession>A0A5C6RT98</accession>
<dbReference type="GO" id="GO:0016887">
    <property type="term" value="F:ATP hydrolysis activity"/>
    <property type="evidence" value="ECO:0007669"/>
    <property type="project" value="InterPro"/>
</dbReference>
<dbReference type="InterPro" id="IPR050319">
    <property type="entry name" value="ABC_transp_ATP-bind"/>
</dbReference>
<evidence type="ECO:0000256" key="3">
    <source>
        <dbReference type="ARBA" id="ARBA00022741"/>
    </source>
</evidence>
<evidence type="ECO:0000256" key="2">
    <source>
        <dbReference type="ARBA" id="ARBA00022448"/>
    </source>
</evidence>
<keyword evidence="4 6" id="KW-0067">ATP-binding</keyword>
<reference evidence="6 7" key="1">
    <citation type="submission" date="2019-08" db="EMBL/GenBank/DDBJ databases">
        <title>Genome of Phaeodactylibacter luteus.</title>
        <authorList>
            <person name="Bowman J.P."/>
        </authorList>
    </citation>
    <scope>NUCLEOTIDE SEQUENCE [LARGE SCALE GENOMIC DNA]</scope>
    <source>
        <strain evidence="6 7">KCTC 42180</strain>
    </source>
</reference>
<protein>
    <submittedName>
        <fullName evidence="6">ABC transporter ATP-binding protein</fullName>
    </submittedName>
</protein>
<feature type="domain" description="ABC transporter" evidence="5">
    <location>
        <begin position="6"/>
        <end position="262"/>
    </location>
</feature>
<dbReference type="EMBL" id="VOOR01000010">
    <property type="protein sequence ID" value="TXB64880.1"/>
    <property type="molecule type" value="Genomic_DNA"/>
</dbReference>